<feature type="chain" id="PRO_5044499771" evidence="2">
    <location>
        <begin position="28"/>
        <end position="242"/>
    </location>
</feature>
<keyword evidence="1" id="KW-0812">Transmembrane</keyword>
<sequence>MLLNKKQKVFSFIVATLLFIQPFSLTGANVIVSADTIQSNEELQNPETKEVDSPELFEDVQKHSEDELTEVADTSEITTLIDENENVQAAEITNVNSDETIVITNNGDSVIIETTVIDDNGESKTTQEIFPIIRENTKDNLLQSRLVYSGWSYTHLAVGRNAFSVVAGMAISKITAAFAAMFGISGAAASFAVGYMGIRSGMTAANLAKHLDSNGNGWIALYKRYVRNYKGGSVIGTQHRTY</sequence>
<evidence type="ECO:0000256" key="1">
    <source>
        <dbReference type="SAM" id="Phobius"/>
    </source>
</evidence>
<keyword evidence="2" id="KW-0732">Signal</keyword>
<name>A0AB73NHD5_ENTFC</name>
<feature type="transmembrane region" description="Helical" evidence="1">
    <location>
        <begin position="176"/>
        <end position="198"/>
    </location>
</feature>
<dbReference type="RefSeq" id="WP_256925744.1">
    <property type="nucleotide sequence ID" value="NZ_NGLB01000004.1"/>
</dbReference>
<keyword evidence="1" id="KW-0472">Membrane</keyword>
<protein>
    <submittedName>
        <fullName evidence="3">Uncharacterized protein</fullName>
    </submittedName>
</protein>
<gene>
    <name evidence="3" type="ORF">A5804_002878</name>
</gene>
<dbReference type="EMBL" id="NGLB01000004">
    <property type="protein sequence ID" value="OTN94204.1"/>
    <property type="molecule type" value="Genomic_DNA"/>
</dbReference>
<evidence type="ECO:0000313" key="4">
    <source>
        <dbReference type="Proteomes" id="UP000194737"/>
    </source>
</evidence>
<accession>A0AB73NHD5</accession>
<evidence type="ECO:0000256" key="2">
    <source>
        <dbReference type="SAM" id="SignalP"/>
    </source>
</evidence>
<organism evidence="3 4">
    <name type="scientific">Enterococcus faecium</name>
    <name type="common">Streptococcus faecium</name>
    <dbReference type="NCBI Taxonomy" id="1352"/>
    <lineage>
        <taxon>Bacteria</taxon>
        <taxon>Bacillati</taxon>
        <taxon>Bacillota</taxon>
        <taxon>Bacilli</taxon>
        <taxon>Lactobacillales</taxon>
        <taxon>Enterococcaceae</taxon>
        <taxon>Enterococcus</taxon>
    </lineage>
</organism>
<dbReference type="AlphaFoldDB" id="A0AB73NHD5"/>
<dbReference type="Proteomes" id="UP000194737">
    <property type="component" value="Unassembled WGS sequence"/>
</dbReference>
<evidence type="ECO:0000313" key="3">
    <source>
        <dbReference type="EMBL" id="OTN94204.1"/>
    </source>
</evidence>
<keyword evidence="1" id="KW-1133">Transmembrane helix</keyword>
<comment type="caution">
    <text evidence="3">The sequence shown here is derived from an EMBL/GenBank/DDBJ whole genome shotgun (WGS) entry which is preliminary data.</text>
</comment>
<feature type="signal peptide" evidence="2">
    <location>
        <begin position="1"/>
        <end position="27"/>
    </location>
</feature>
<proteinExistence type="predicted"/>
<reference evidence="3 4" key="1">
    <citation type="submission" date="2017-05" db="EMBL/GenBank/DDBJ databases">
        <title>The Genome Sequence of Enterococcus faecium 6F2_DIV0138.</title>
        <authorList>
            <consortium name="The Broad Institute Genomics Platform"/>
            <consortium name="The Broad Institute Genomic Center for Infectious Diseases"/>
            <person name="Earl A."/>
            <person name="Manson A."/>
            <person name="Schwartman J."/>
            <person name="Gilmore M."/>
            <person name="Abouelleil A."/>
            <person name="Cao P."/>
            <person name="Chapman S."/>
            <person name="Cusick C."/>
            <person name="Shea T."/>
            <person name="Young S."/>
            <person name="Neafsey D."/>
            <person name="Nusbaum C."/>
            <person name="Birren B."/>
        </authorList>
    </citation>
    <scope>NUCLEOTIDE SEQUENCE [LARGE SCALE GENOMIC DNA]</scope>
    <source>
        <strain evidence="3 4">6F2_DIV0138</strain>
    </source>
</reference>